<evidence type="ECO:0000313" key="2">
    <source>
        <dbReference type="Proteomes" id="UP001159364"/>
    </source>
</evidence>
<dbReference type="EMBL" id="JAIWQS010000001">
    <property type="protein sequence ID" value="KAJ8773873.1"/>
    <property type="molecule type" value="Genomic_DNA"/>
</dbReference>
<name>A0AAV8U6B5_9ROSI</name>
<gene>
    <name evidence="1" type="ORF">K2173_009304</name>
</gene>
<protein>
    <submittedName>
        <fullName evidence="1">Uncharacterized protein</fullName>
    </submittedName>
</protein>
<accession>A0AAV8U6B5</accession>
<dbReference type="AlphaFoldDB" id="A0AAV8U6B5"/>
<dbReference type="Proteomes" id="UP001159364">
    <property type="component" value="Linkage Group LG01"/>
</dbReference>
<comment type="caution">
    <text evidence="1">The sequence shown here is derived from an EMBL/GenBank/DDBJ whole genome shotgun (WGS) entry which is preliminary data.</text>
</comment>
<proteinExistence type="predicted"/>
<reference evidence="1 2" key="1">
    <citation type="submission" date="2021-09" db="EMBL/GenBank/DDBJ databases">
        <title>Genomic insights and catalytic innovation underlie evolution of tropane alkaloids biosynthesis.</title>
        <authorList>
            <person name="Wang Y.-J."/>
            <person name="Tian T."/>
            <person name="Huang J.-P."/>
            <person name="Huang S.-X."/>
        </authorList>
    </citation>
    <scope>NUCLEOTIDE SEQUENCE [LARGE SCALE GENOMIC DNA]</scope>
    <source>
        <strain evidence="1">KIB-2018</strain>
        <tissue evidence="1">Leaf</tissue>
    </source>
</reference>
<evidence type="ECO:0000313" key="1">
    <source>
        <dbReference type="EMBL" id="KAJ8773873.1"/>
    </source>
</evidence>
<organism evidence="1 2">
    <name type="scientific">Erythroxylum novogranatense</name>
    <dbReference type="NCBI Taxonomy" id="1862640"/>
    <lineage>
        <taxon>Eukaryota</taxon>
        <taxon>Viridiplantae</taxon>
        <taxon>Streptophyta</taxon>
        <taxon>Embryophyta</taxon>
        <taxon>Tracheophyta</taxon>
        <taxon>Spermatophyta</taxon>
        <taxon>Magnoliopsida</taxon>
        <taxon>eudicotyledons</taxon>
        <taxon>Gunneridae</taxon>
        <taxon>Pentapetalae</taxon>
        <taxon>rosids</taxon>
        <taxon>fabids</taxon>
        <taxon>Malpighiales</taxon>
        <taxon>Erythroxylaceae</taxon>
        <taxon>Erythroxylum</taxon>
    </lineage>
</organism>
<sequence length="75" mass="8837">MLGIFVLMAGEQYTMEDGLQIWSHITHHFYTLACMRLPSISWEYDLMRRETVTGVAGFSYWNYQVISNHSTLIKF</sequence>
<keyword evidence="2" id="KW-1185">Reference proteome</keyword>